<evidence type="ECO:0000256" key="1">
    <source>
        <dbReference type="ARBA" id="ARBA00004924"/>
    </source>
</evidence>
<name>W8WZT6_CASD6</name>
<dbReference type="SUPFAM" id="SSF56801">
    <property type="entry name" value="Acetyl-CoA synthetase-like"/>
    <property type="match status" value="1"/>
</dbReference>
<dbReference type="InterPro" id="IPR000873">
    <property type="entry name" value="AMP-dep_synth/lig_dom"/>
</dbReference>
<keyword evidence="2 6" id="KW-0436">Ligase</keyword>
<dbReference type="eggNOG" id="COG1021">
    <property type="taxonomic scope" value="Bacteria"/>
</dbReference>
<evidence type="ECO:0000256" key="2">
    <source>
        <dbReference type="ARBA" id="ARBA00022598"/>
    </source>
</evidence>
<accession>W8WZT6</accession>
<protein>
    <submittedName>
        <fullName evidence="6">Long-chain-fatty-acid--CoA ligase</fullName>
        <ecNumber evidence="6">6.2.1.3</ecNumber>
    </submittedName>
</protein>
<dbReference type="FunFam" id="2.30.38.10:FF:000003">
    <property type="entry name" value="Vibriobactin-specific 2,3-dihydroxybenzoate-AMP ligase"/>
    <property type="match status" value="1"/>
</dbReference>
<dbReference type="PATRIC" id="fig|1437824.5.peg.58"/>
<dbReference type="PANTHER" id="PTHR43767">
    <property type="entry name" value="LONG-CHAIN-FATTY-ACID--COA LIGASE"/>
    <property type="match status" value="1"/>
</dbReference>
<dbReference type="PANTHER" id="PTHR43767:SF10">
    <property type="entry name" value="SURFACTIN SYNTHASE SUBUNIT 1"/>
    <property type="match status" value="1"/>
</dbReference>
<dbReference type="Gene3D" id="2.30.38.10">
    <property type="entry name" value="Luciferase, Domain 3"/>
    <property type="match status" value="1"/>
</dbReference>
<dbReference type="Proteomes" id="UP000019805">
    <property type="component" value="Chromosome"/>
</dbReference>
<evidence type="ECO:0000259" key="4">
    <source>
        <dbReference type="Pfam" id="PF00501"/>
    </source>
</evidence>
<dbReference type="GO" id="GO:0004467">
    <property type="term" value="F:long-chain fatty acid-CoA ligase activity"/>
    <property type="evidence" value="ECO:0007669"/>
    <property type="project" value="UniProtKB-EC"/>
</dbReference>
<organism evidence="6 7">
    <name type="scientific">Castellaniella defragrans (strain DSM 12143 / CCUG 39792 / 65Phen)</name>
    <name type="common">Alcaligenes defragrans</name>
    <dbReference type="NCBI Taxonomy" id="1437824"/>
    <lineage>
        <taxon>Bacteria</taxon>
        <taxon>Pseudomonadati</taxon>
        <taxon>Pseudomonadota</taxon>
        <taxon>Betaproteobacteria</taxon>
        <taxon>Burkholderiales</taxon>
        <taxon>Alcaligenaceae</taxon>
        <taxon>Castellaniella</taxon>
    </lineage>
</organism>
<dbReference type="InterPro" id="IPR050237">
    <property type="entry name" value="ATP-dep_AMP-bd_enzyme"/>
</dbReference>
<reference evidence="6 7" key="1">
    <citation type="journal article" date="2014" name="BMC Microbiol.">
        <title>The oxygen-independent metabolism of cyclic monoterpenes in Castellaniella defragrans 65Phen.</title>
        <authorList>
            <person name="Petasch J."/>
            <person name="Disch E.M."/>
            <person name="Markert S."/>
            <person name="Becher D."/>
            <person name="Schweder T."/>
            <person name="Huttel B."/>
            <person name="Reinhardt R."/>
            <person name="Harder J."/>
        </authorList>
    </citation>
    <scope>NUCLEOTIDE SEQUENCE [LARGE SCALE GENOMIC DNA]</scope>
    <source>
        <strain evidence="6">65Phen</strain>
    </source>
</reference>
<dbReference type="RefSeq" id="WP_148305011.1">
    <property type="nucleotide sequence ID" value="NZ_HG916765.1"/>
</dbReference>
<dbReference type="Pfam" id="PF00501">
    <property type="entry name" value="AMP-binding"/>
    <property type="match status" value="1"/>
</dbReference>
<dbReference type="EC" id="6.2.1.3" evidence="6"/>
<gene>
    <name evidence="6" type="ORF">BN940_00281</name>
</gene>
<proteinExistence type="predicted"/>
<dbReference type="EMBL" id="HG916765">
    <property type="protein sequence ID" value="CDM22537.1"/>
    <property type="molecule type" value="Genomic_DNA"/>
</dbReference>
<dbReference type="InterPro" id="IPR020845">
    <property type="entry name" value="AMP-binding_CS"/>
</dbReference>
<dbReference type="Pfam" id="PF13193">
    <property type="entry name" value="AMP-binding_C"/>
    <property type="match status" value="1"/>
</dbReference>
<dbReference type="OrthoDB" id="9766486at2"/>
<dbReference type="InterPro" id="IPR025110">
    <property type="entry name" value="AMP-bd_C"/>
</dbReference>
<dbReference type="HOGENOM" id="CLU_000022_59_7_4"/>
<feature type="compositionally biased region" description="Low complexity" evidence="3">
    <location>
        <begin position="1"/>
        <end position="18"/>
    </location>
</feature>
<evidence type="ECO:0000259" key="5">
    <source>
        <dbReference type="Pfam" id="PF13193"/>
    </source>
</evidence>
<comment type="pathway">
    <text evidence="1">Siderophore biosynthesis.</text>
</comment>
<feature type="domain" description="AMP-binding enzyme C-terminal" evidence="5">
    <location>
        <begin position="500"/>
        <end position="573"/>
    </location>
</feature>
<dbReference type="KEGG" id="cdn:BN940_00281"/>
<dbReference type="Gene3D" id="3.30.300.30">
    <property type="match status" value="1"/>
</dbReference>
<dbReference type="Gene3D" id="3.40.50.980">
    <property type="match status" value="2"/>
</dbReference>
<evidence type="ECO:0000256" key="3">
    <source>
        <dbReference type="SAM" id="MobiDB-lite"/>
    </source>
</evidence>
<dbReference type="STRING" id="1437824.BN940_00281"/>
<dbReference type="PROSITE" id="PS00455">
    <property type="entry name" value="AMP_BINDING"/>
    <property type="match status" value="1"/>
</dbReference>
<evidence type="ECO:0000313" key="6">
    <source>
        <dbReference type="EMBL" id="CDM22537.1"/>
    </source>
</evidence>
<sequence length="600" mass="64358">MASISPASDSAPRAADASGEPSRPVQVWPDAFAARYRAAGYWRNETFGAWLRERATAHPDRLAVIGGEQRWTYAELDRRASALAAGFLGAGLRQGDRVLVHLPNVPDFIAVVMGLFRAGLIPVYALPAHRITEIEHFARGSGARAYVAAAAHAGFDYTELARELQARQPRVEHVWIAAPAATAPAAATATATPAAAARPAAAAQGTAAAPAPADAFPRLDALYAADGAAVPASVSQGPDVAFLQISGGSTGLSKLIPRTHDDYIYTLRESARICGLDGDSVFLGALPIAHNFPMSSPGFLGTLYAGGRVVLCPSPDPESAFALVERERVTVTSLVPPLLLQWLDRAPASGRDLSSLRAIQVGGAKLSAEIARRVRPTLGATLQQVFGMAEGLVNYTRLDDPDELVIHTQGRPISPDDEILILDDEGRPVAPGQAGHLLTRGPYTIRAYHDNPSANARSFTEDGYYRTGDVVRMTPEGYLEVQGRAGDHINRAGEKISAEEIEDHLLSHPQVFDAAVVSVPDEYLGERSCAFVIPKGERPRPADLKRWIRARGIADFKVPDQIVFVDRFASTAALKISRKALRAQLRAQLLEQESQERAAQ</sequence>
<dbReference type="AlphaFoldDB" id="W8WZT6"/>
<dbReference type="InterPro" id="IPR045851">
    <property type="entry name" value="AMP-bd_C_sf"/>
</dbReference>
<feature type="region of interest" description="Disordered" evidence="3">
    <location>
        <begin position="1"/>
        <end position="23"/>
    </location>
</feature>
<evidence type="ECO:0000313" key="7">
    <source>
        <dbReference type="Proteomes" id="UP000019805"/>
    </source>
</evidence>
<keyword evidence="7" id="KW-1185">Reference proteome</keyword>
<feature type="domain" description="AMP-dependent synthetase/ligase" evidence="4">
    <location>
        <begin position="51"/>
        <end position="449"/>
    </location>
</feature>